<sequence>MTAPASRSSSFVGGNDAPSGKTNNAESSQLFSGVVLSSPSKQQPAGSLMSNVNQTFNKMYLSQRNPTRSVNNSNSPQTNQLTTTVANASIVGQQFWAGVGATTRHRASVSSSGLGTTTPSSQHRPSLLEGGPLGGDEFDEFDRLPAAVGGVDATSRSNFLDDDDEEEDDGNSSNVVESVGSNGASSNHRRGPRGSVQQHSADTRFSSNSNEVVDLFSRGLHFFGADGPTGEGNDDENDEDDDGDEFVTRTIGEKALSQYSLVSATSGLLSHQSLTPSTKQHPHGAAHHPTTMHPSSNTSPGRASSVAPKRSVTSATAGNRKQSSRHSEVGEMASMVSLHSNAHLTRKQSTANNSAAAETRRKQVKERRAQLNQSFRKEKEQNLEGSRMRIEIAAERKIVMSSQMTTQRHWAWAALCHMSFFATRLASAARAAAARQKRNNFLLPMVHICARRWLRYTRMKRLQHSVNKPLVSEIRLDRTLGLFSENHLEYLLAHLKLRYYFDNETIIFMGCEDDECFVLANGAVDVIVGHTVVSRLSNPGVVFGSVGMISGEPRTASIIARAPTLVWVCTRAKFEAFGMTDNRVQDALAIIADLRQNNLRAVYKRYITPNYLGSFAPMKDLSCSTLDALLLQAAPMVTKAGVRILLPYSVTNLVTHKFFFVLRGTIKISFANVLHANGTPIIAVAPPNSSAKAPSSSTNAITIREYVQRLVQFPLRGARVTFAEEAAKDSIHPALVPLDTAAVVSSISEGSAVVTLKGPLIMNMHSLIVNETLPFTVETVGGCDMLYLTRQQLMALDPVEIDNVRRRCVDHHREFILPLPPRGLRLAVCRGPLSAGAHSFLKGLDVKKTHVKPPEQDSAVLSAGDVLHFDPEHGMVAYIILRGQLQGVAAPANGEPYLWPDLHLVYFGSVNAKATAITQADVIRVRRRDIVDWLVTQLVTKDMELYVAAMTQAFEASLHRKPHFSFECIDSTNDSPSGGEGGAKNTFRDSRKRSMLALHRTNNFTVSSDTVEQTRASQNRSINAALVYQEATSGRQALLRKRTSNRLHKLKSQQQLDEEEDEEGEVVQSEDGDAERAPVDRQASSVAGSKNTNSFHRNASTLSGERQHAFTTFGLTMTASAATLNRGDGTPRSASPFSSMDGYHDYTALGDDEDDVDDDDDDDDDDDGFARPDQQKQQVPPNDSSASPSPFLRDKRGTMFMAATSPPVAGGQPSAVVSPHVSMHSPIHFMGTEQSPQPPATVMIAVNPRPPCYNGGSQSGQAPPQVDLRSLEEFELMSDLVTPIANPQQDAFGASSTTSKGVYPPHNNRRGGGLGASMNTLTSIPLLPNSSYIHSNSSTQLGSSVLGVSGCGQIVVNRRQPHAPTASVGGQGGRGGGMSEFGERSVFGSTTIRSPQHTTDQTSSAFSRASPLNSNDRDTSTSEHPFARSFTNNNSFSPRSPQTHPPPQTSPRLAFSQHQPHSPGSPHKSSTVLSTSAMHPRSQPARMSLSLHAASASGLPLSVREHNASPPVTPPSRPIASGGGGRKGGRQHSPQPPSPLATQIRRPTLRPSANSSAVGAPKSPMRLNTAPSVSTTSKSPLRPTTTGSAFPAVAQSLNSPQSSSSTAGGMKQQQQQQRQQSSGSGTSTQSTNLGALLSSIRSSTATESGVSPRRDHINAPSSASATIDKWFGGASGSEKRRDDDSGHDPSNKERFLPTQHPKPKNDTVAERRRLLLRGNRK</sequence>
<feature type="compositionally biased region" description="Low complexity" evidence="1">
    <location>
        <begin position="171"/>
        <end position="186"/>
    </location>
</feature>
<feature type="region of interest" description="Disordered" evidence="1">
    <location>
        <begin position="970"/>
        <end position="989"/>
    </location>
</feature>
<dbReference type="CDD" id="cd00038">
    <property type="entry name" value="CAP_ED"/>
    <property type="match status" value="1"/>
</dbReference>
<feature type="region of interest" description="Disordered" evidence="1">
    <location>
        <begin position="1501"/>
        <end position="1721"/>
    </location>
</feature>
<proteinExistence type="predicted"/>
<feature type="domain" description="Cyclic nucleotide-binding" evidence="2">
    <location>
        <begin position="479"/>
        <end position="575"/>
    </location>
</feature>
<gene>
    <name evidence="3" type="ORF">BSAL_53260</name>
</gene>
<feature type="compositionally biased region" description="Basic and acidic residues" evidence="1">
    <location>
        <begin position="1677"/>
        <end position="1695"/>
    </location>
</feature>
<feature type="compositionally biased region" description="Low complexity" evidence="1">
    <location>
        <begin position="108"/>
        <end position="121"/>
    </location>
</feature>
<feature type="region of interest" description="Disordered" evidence="1">
    <location>
        <begin position="107"/>
        <end position="140"/>
    </location>
</feature>
<feature type="compositionally biased region" description="Polar residues" evidence="1">
    <location>
        <begin position="1082"/>
        <end position="1103"/>
    </location>
</feature>
<feature type="region of interest" description="Disordered" evidence="1">
    <location>
        <begin position="1359"/>
        <end position="1487"/>
    </location>
</feature>
<feature type="compositionally biased region" description="Basic and acidic residues" evidence="1">
    <location>
        <begin position="358"/>
        <end position="384"/>
    </location>
</feature>
<dbReference type="InterPro" id="IPR000595">
    <property type="entry name" value="cNMP-bd_dom"/>
</dbReference>
<feature type="compositionally biased region" description="Polar residues" evidence="1">
    <location>
        <begin position="1387"/>
        <end position="1414"/>
    </location>
</feature>
<evidence type="ECO:0000259" key="2">
    <source>
        <dbReference type="PROSITE" id="PS50042"/>
    </source>
</evidence>
<feature type="compositionally biased region" description="Polar residues" evidence="1">
    <location>
        <begin position="195"/>
        <end position="208"/>
    </location>
</feature>
<feature type="region of interest" description="Disordered" evidence="1">
    <location>
        <begin position="152"/>
        <end position="208"/>
    </location>
</feature>
<dbReference type="PROSITE" id="PS50042">
    <property type="entry name" value="CNMP_BINDING_3"/>
    <property type="match status" value="1"/>
</dbReference>
<feature type="compositionally biased region" description="Acidic residues" evidence="1">
    <location>
        <begin position="1056"/>
        <end position="1073"/>
    </location>
</feature>
<dbReference type="VEuPathDB" id="TriTrypDB:BSAL_53260"/>
<feature type="region of interest" description="Disordered" evidence="1">
    <location>
        <begin position="272"/>
        <end position="329"/>
    </location>
</feature>
<dbReference type="SUPFAM" id="SSF51206">
    <property type="entry name" value="cAMP-binding domain-like"/>
    <property type="match status" value="2"/>
</dbReference>
<feature type="compositionally biased region" description="Acidic residues" evidence="1">
    <location>
        <begin position="160"/>
        <end position="170"/>
    </location>
</feature>
<feature type="compositionally biased region" description="Acidic residues" evidence="1">
    <location>
        <begin position="1150"/>
        <end position="1167"/>
    </location>
</feature>
<dbReference type="EMBL" id="CYKH01000109">
    <property type="protein sequence ID" value="CUE71444.1"/>
    <property type="molecule type" value="Genomic_DNA"/>
</dbReference>
<feature type="compositionally biased region" description="Low complexity" evidence="1">
    <location>
        <begin position="1596"/>
        <end position="1631"/>
    </location>
</feature>
<feature type="compositionally biased region" description="Polar residues" evidence="1">
    <location>
        <begin position="1639"/>
        <end position="1649"/>
    </location>
</feature>
<evidence type="ECO:0000256" key="1">
    <source>
        <dbReference type="SAM" id="MobiDB-lite"/>
    </source>
</evidence>
<feature type="compositionally biased region" description="Basic and acidic residues" evidence="1">
    <location>
        <begin position="1703"/>
        <end position="1713"/>
    </location>
</feature>
<feature type="compositionally biased region" description="Polar residues" evidence="1">
    <location>
        <begin position="20"/>
        <end position="48"/>
    </location>
</feature>
<feature type="region of interest" description="Disordered" evidence="1">
    <location>
        <begin position="343"/>
        <end position="384"/>
    </location>
</feature>
<organism evidence="3 4">
    <name type="scientific">Bodo saltans</name>
    <name type="common">Flagellated protozoan</name>
    <dbReference type="NCBI Taxonomy" id="75058"/>
    <lineage>
        <taxon>Eukaryota</taxon>
        <taxon>Discoba</taxon>
        <taxon>Euglenozoa</taxon>
        <taxon>Kinetoplastea</taxon>
        <taxon>Metakinetoplastina</taxon>
        <taxon>Eubodonida</taxon>
        <taxon>Bodonidae</taxon>
        <taxon>Bodo</taxon>
    </lineage>
</organism>
<dbReference type="Pfam" id="PF00027">
    <property type="entry name" value="cNMP_binding"/>
    <property type="match status" value="1"/>
</dbReference>
<accession>A0A0S4IIC6</accession>
<feature type="compositionally biased region" description="Polar residues" evidence="1">
    <location>
        <begin position="1175"/>
        <end position="1188"/>
    </location>
</feature>
<feature type="compositionally biased region" description="Polar residues" evidence="1">
    <location>
        <begin position="343"/>
        <end position="356"/>
    </location>
</feature>
<feature type="region of interest" description="Disordered" evidence="1">
    <location>
        <begin position="1123"/>
        <end position="1193"/>
    </location>
</feature>
<dbReference type="InterPro" id="IPR014710">
    <property type="entry name" value="RmlC-like_jellyroll"/>
</dbReference>
<feature type="compositionally biased region" description="Polar residues" evidence="1">
    <location>
        <begin position="311"/>
        <end position="321"/>
    </location>
</feature>
<evidence type="ECO:0000313" key="3">
    <source>
        <dbReference type="EMBL" id="CUE71444.1"/>
    </source>
</evidence>
<feature type="compositionally biased region" description="Acidic residues" evidence="1">
    <location>
        <begin position="232"/>
        <end position="245"/>
    </location>
</feature>
<dbReference type="InterPro" id="IPR018490">
    <property type="entry name" value="cNMP-bd_dom_sf"/>
</dbReference>
<feature type="region of interest" description="Disordered" evidence="1">
    <location>
        <begin position="1"/>
        <end position="48"/>
    </location>
</feature>
<keyword evidence="3" id="KW-0238">DNA-binding</keyword>
<feature type="compositionally biased region" description="Polar residues" evidence="1">
    <location>
        <begin position="1"/>
        <end position="12"/>
    </location>
</feature>
<feature type="compositionally biased region" description="Polar residues" evidence="1">
    <location>
        <begin position="1456"/>
        <end position="1477"/>
    </location>
</feature>
<reference evidence="4" key="1">
    <citation type="submission" date="2015-09" db="EMBL/GenBank/DDBJ databases">
        <authorList>
            <consortium name="Pathogen Informatics"/>
        </authorList>
    </citation>
    <scope>NUCLEOTIDE SEQUENCE [LARGE SCALE GENOMIC DNA]</scope>
    <source>
        <strain evidence="4">Lake Konstanz</strain>
    </source>
</reference>
<feature type="compositionally biased region" description="Polar residues" evidence="1">
    <location>
        <begin position="292"/>
        <end position="302"/>
    </location>
</feature>
<keyword evidence="4" id="KW-1185">Reference proteome</keyword>
<dbReference type="Gene3D" id="2.60.120.10">
    <property type="entry name" value="Jelly Rolls"/>
    <property type="match status" value="1"/>
</dbReference>
<protein>
    <submittedName>
        <fullName evidence="3">DNA-binding transcriptional dual regulator CRP, putative</fullName>
    </submittedName>
</protein>
<dbReference type="SMART" id="SM00100">
    <property type="entry name" value="cNMP"/>
    <property type="match status" value="1"/>
</dbReference>
<feature type="compositionally biased region" description="Gly residues" evidence="1">
    <location>
        <begin position="1369"/>
        <end position="1379"/>
    </location>
</feature>
<feature type="compositionally biased region" description="Polar residues" evidence="1">
    <location>
        <begin position="1569"/>
        <end position="1588"/>
    </location>
</feature>
<dbReference type="GO" id="GO:0003677">
    <property type="term" value="F:DNA binding"/>
    <property type="evidence" value="ECO:0007669"/>
    <property type="project" value="UniProtKB-KW"/>
</dbReference>
<dbReference type="Proteomes" id="UP000051952">
    <property type="component" value="Unassembled WGS sequence"/>
</dbReference>
<name>A0A0S4IIC6_BODSA</name>
<feature type="region of interest" description="Disordered" evidence="1">
    <location>
        <begin position="1044"/>
        <end position="1103"/>
    </location>
</feature>
<evidence type="ECO:0000313" key="4">
    <source>
        <dbReference type="Proteomes" id="UP000051952"/>
    </source>
</evidence>
<feature type="region of interest" description="Disordered" evidence="1">
    <location>
        <begin position="223"/>
        <end position="245"/>
    </location>
</feature>